<evidence type="ECO:0000313" key="2">
    <source>
        <dbReference type="Proteomes" id="UP001054884"/>
    </source>
</evidence>
<name>A0ABD0AEU3_9LACO</name>
<organism evidence="1 2">
    <name type="scientific">Lactobacillus delbrueckii</name>
    <dbReference type="NCBI Taxonomy" id="1584"/>
    <lineage>
        <taxon>Bacteria</taxon>
        <taxon>Bacillati</taxon>
        <taxon>Bacillota</taxon>
        <taxon>Bacilli</taxon>
        <taxon>Lactobacillales</taxon>
        <taxon>Lactobacillaceae</taxon>
        <taxon>Lactobacillus</taxon>
    </lineage>
</organism>
<gene>
    <name evidence="1" type="ORF">ME791_07660</name>
</gene>
<proteinExistence type="predicted"/>
<reference evidence="1 2" key="1">
    <citation type="journal article" date="2022" name="J. Dairy Sci.">
        <title>Genetic diversity of Lactobacillus delbrueckii isolated from raw milk in Hokkaido, Japan.</title>
        <authorList>
            <person name="Tsuchihashi H."/>
            <person name="Ichikawa A."/>
            <person name="Takeda M."/>
            <person name="Koizumi A."/>
            <person name="Mizoguchi C."/>
            <person name="Ishida T."/>
            <person name="Kimura K."/>
        </authorList>
    </citation>
    <scope>NUCLEOTIDE SEQUENCE [LARGE SCALE GENOMIC DNA]</scope>
    <source>
        <strain evidence="1 2">ME-791</strain>
    </source>
</reference>
<accession>A0ABD0AEU3</accession>
<dbReference type="EMBL" id="BNHY01000011">
    <property type="protein sequence ID" value="GHN33614.1"/>
    <property type="molecule type" value="Genomic_DNA"/>
</dbReference>
<evidence type="ECO:0008006" key="3">
    <source>
        <dbReference type="Google" id="ProtNLM"/>
    </source>
</evidence>
<protein>
    <recommendedName>
        <fullName evidence="3">Phage head closure protein</fullName>
    </recommendedName>
</protein>
<comment type="caution">
    <text evidence="1">The sequence shown here is derived from an EMBL/GenBank/DDBJ whole genome shotgun (WGS) entry which is preliminary data.</text>
</comment>
<sequence>MIQLGAQTHVIDEITGITKHAFTQKLAVYGAPYSLSISQPLLVEGMTITNSKVYLVRHRQDWEALKLKLAKINGIEYEIIGINPDAGHDYMAYDQLILRKEGANG</sequence>
<dbReference type="AlphaFoldDB" id="A0ABD0AEU3"/>
<dbReference type="Proteomes" id="UP001054884">
    <property type="component" value="Unassembled WGS sequence"/>
</dbReference>
<evidence type="ECO:0000313" key="1">
    <source>
        <dbReference type="EMBL" id="GHN33614.1"/>
    </source>
</evidence>